<evidence type="ECO:0000313" key="1">
    <source>
        <dbReference type="EMBL" id="CAF1517054.1"/>
    </source>
</evidence>
<name>A0A815U7M7_ADIRI</name>
<reference evidence="1" key="1">
    <citation type="submission" date="2021-02" db="EMBL/GenBank/DDBJ databases">
        <authorList>
            <person name="Nowell W R."/>
        </authorList>
    </citation>
    <scope>NUCLEOTIDE SEQUENCE</scope>
</reference>
<accession>A0A815U7M7</accession>
<dbReference type="Proteomes" id="UP000663852">
    <property type="component" value="Unassembled WGS sequence"/>
</dbReference>
<sequence length="66" mass="7480">MILFVDSSFLDKVSIIVFFTKHGRKSSPFGSIKDNELNRNEIGSVKPNDKFLLNLTNVESVSKTLY</sequence>
<organism evidence="1 2">
    <name type="scientific">Adineta ricciae</name>
    <name type="common">Rotifer</name>
    <dbReference type="NCBI Taxonomy" id="249248"/>
    <lineage>
        <taxon>Eukaryota</taxon>
        <taxon>Metazoa</taxon>
        <taxon>Spiralia</taxon>
        <taxon>Gnathifera</taxon>
        <taxon>Rotifera</taxon>
        <taxon>Eurotatoria</taxon>
        <taxon>Bdelloidea</taxon>
        <taxon>Adinetida</taxon>
        <taxon>Adinetidae</taxon>
        <taxon>Adineta</taxon>
    </lineage>
</organism>
<dbReference type="AlphaFoldDB" id="A0A815U7M7"/>
<comment type="caution">
    <text evidence="1">The sequence shown here is derived from an EMBL/GenBank/DDBJ whole genome shotgun (WGS) entry which is preliminary data.</text>
</comment>
<gene>
    <name evidence="1" type="ORF">EDS130_LOCUS43626</name>
</gene>
<protein>
    <submittedName>
        <fullName evidence="1">Uncharacterized protein</fullName>
    </submittedName>
</protein>
<proteinExistence type="predicted"/>
<dbReference type="EMBL" id="CAJNOJ010000739">
    <property type="protein sequence ID" value="CAF1517054.1"/>
    <property type="molecule type" value="Genomic_DNA"/>
</dbReference>
<evidence type="ECO:0000313" key="2">
    <source>
        <dbReference type="Proteomes" id="UP000663852"/>
    </source>
</evidence>